<reference evidence="1" key="1">
    <citation type="submission" date="2020-10" db="EMBL/GenBank/DDBJ databases">
        <title>Bacterium isolated from coastal waters sediment.</title>
        <authorList>
            <person name="Chen R.-J."/>
            <person name="Lu D.-C."/>
            <person name="Zhu K.-L."/>
            <person name="Du Z.-J."/>
        </authorList>
    </citation>
    <scope>NUCLEOTIDE SEQUENCE</scope>
    <source>
        <strain evidence="1">N1Y112</strain>
    </source>
</reference>
<dbReference type="RefSeq" id="WP_193954745.1">
    <property type="nucleotide sequence ID" value="NZ_JADEYS010000021.1"/>
</dbReference>
<organism evidence="1 2">
    <name type="scientific">Pontibacterium sinense</name>
    <dbReference type="NCBI Taxonomy" id="2781979"/>
    <lineage>
        <taxon>Bacteria</taxon>
        <taxon>Pseudomonadati</taxon>
        <taxon>Pseudomonadota</taxon>
        <taxon>Gammaproteobacteria</taxon>
        <taxon>Oceanospirillales</taxon>
        <taxon>Oceanospirillaceae</taxon>
        <taxon>Pontibacterium</taxon>
    </lineage>
</organism>
<dbReference type="InterPro" id="IPR049249">
    <property type="entry name" value="DUF6882"/>
</dbReference>
<protein>
    <submittedName>
        <fullName evidence="1">Uncharacterized protein</fullName>
    </submittedName>
</protein>
<comment type="caution">
    <text evidence="1">The sequence shown here is derived from an EMBL/GenBank/DDBJ whole genome shotgun (WGS) entry which is preliminary data.</text>
</comment>
<proteinExistence type="predicted"/>
<dbReference type="EMBL" id="JADEYS010000021">
    <property type="protein sequence ID" value="MBE9399053.1"/>
    <property type="molecule type" value="Genomic_DNA"/>
</dbReference>
<name>A0A8J7FJI3_9GAMM</name>
<accession>A0A8J7FJI3</accession>
<sequence>MTDVFAKEEWCSTVSDACHFLTERQDALMRDYKLGEHQRFEWDQSSGVLTFSNNGIPAVRAKIQFVGSVSILSKTWLWSWANPSVDQTVKDQMEWVKGYGEERNFIALTNEQWEGDDDDGWEMTCVAALVLNAQGAYRTESETGYTYMIITDIQWVLN</sequence>
<dbReference type="Proteomes" id="UP000640333">
    <property type="component" value="Unassembled WGS sequence"/>
</dbReference>
<evidence type="ECO:0000313" key="1">
    <source>
        <dbReference type="EMBL" id="MBE9399053.1"/>
    </source>
</evidence>
<dbReference type="Pfam" id="PF21813">
    <property type="entry name" value="DUF6882"/>
    <property type="match status" value="1"/>
</dbReference>
<keyword evidence="2" id="KW-1185">Reference proteome</keyword>
<dbReference type="AlphaFoldDB" id="A0A8J7FJI3"/>
<gene>
    <name evidence="1" type="ORF">IOQ59_17475</name>
</gene>
<evidence type="ECO:0000313" key="2">
    <source>
        <dbReference type="Proteomes" id="UP000640333"/>
    </source>
</evidence>